<dbReference type="PROSITE" id="PS51841">
    <property type="entry name" value="LTD"/>
    <property type="match status" value="2"/>
</dbReference>
<comment type="caution">
    <text evidence="4">The sequence shown here is derived from an EMBL/GenBank/DDBJ whole genome shotgun (WGS) entry which is preliminary data.</text>
</comment>
<feature type="domain" description="LTD" evidence="3">
    <location>
        <begin position="36"/>
        <end position="213"/>
    </location>
</feature>
<dbReference type="AlphaFoldDB" id="A0A2H0YL65"/>
<name>A0A2H0YL65_9BACT</name>
<evidence type="ECO:0000313" key="5">
    <source>
        <dbReference type="Proteomes" id="UP000230088"/>
    </source>
</evidence>
<sequence length="422" mass="46952">MLNPFGNLRVKASIYVYIMLNYGKIVKGFFFLILFVPLSVKASNPLDIVVNELAWMGTTHSPNDEWMELYNNTENPINLDGWRLVAQDGTPKINISGTIPANGFYLLERTNDETVPGISADKIYTGALSNSGENLKLYDNLNNVIDEVNCSAGWFTGLGKPEYKTMERKNPQLSDSDSSNWQTSQNSGGTPNSKNSVFAENEIVDVKPRQYQDEPKPKEEKPKPIISSGIVINEILPSPEGADEKEEWIEIFNQNNFEVDLSGWQIADTTDKIYTFLIGTKISAQGFLVLFRPETKITLNNDEDGLSLIQPNGNILDNVNYQKPPQGQSLNRIEDGWVWSSALTPGSANIIPAPSAKIKNEEKNKEKPQKELAAVSESFRQIQEKQISKPLFTFLVALGLAIFSGVIVLMVKKKLKNTSGAD</sequence>
<gene>
    <name evidence="4" type="ORF">COT33_02940</name>
</gene>
<evidence type="ECO:0000256" key="1">
    <source>
        <dbReference type="SAM" id="MobiDB-lite"/>
    </source>
</evidence>
<feature type="compositionally biased region" description="Basic and acidic residues" evidence="1">
    <location>
        <begin position="204"/>
        <end position="223"/>
    </location>
</feature>
<dbReference type="EMBL" id="PEYD01000057">
    <property type="protein sequence ID" value="PIS39247.1"/>
    <property type="molecule type" value="Genomic_DNA"/>
</dbReference>
<accession>A0A2H0YL65</accession>
<reference evidence="5" key="1">
    <citation type="submission" date="2017-09" db="EMBL/GenBank/DDBJ databases">
        <title>Depth-based differentiation of microbial function through sediment-hosted aquifers and enrichment of novel symbionts in the deep terrestrial subsurface.</title>
        <authorList>
            <person name="Probst A.J."/>
            <person name="Ladd B."/>
            <person name="Jarett J.K."/>
            <person name="Geller-Mcgrath D.E."/>
            <person name="Sieber C.M.K."/>
            <person name="Emerson J.B."/>
            <person name="Anantharaman K."/>
            <person name="Thomas B.C."/>
            <person name="Malmstrom R."/>
            <person name="Stieglmeier M."/>
            <person name="Klingl A."/>
            <person name="Woyke T."/>
            <person name="Ryan C.M."/>
            <person name="Banfield J.F."/>
        </authorList>
    </citation>
    <scope>NUCLEOTIDE SEQUENCE [LARGE SCALE GENOMIC DNA]</scope>
</reference>
<keyword evidence="2" id="KW-0812">Transmembrane</keyword>
<dbReference type="Pfam" id="PF00932">
    <property type="entry name" value="LTD"/>
    <property type="match status" value="2"/>
</dbReference>
<feature type="transmembrane region" description="Helical" evidence="2">
    <location>
        <begin position="12"/>
        <end position="36"/>
    </location>
</feature>
<dbReference type="Gene3D" id="2.60.40.1260">
    <property type="entry name" value="Lamin Tail domain"/>
    <property type="match status" value="2"/>
</dbReference>
<evidence type="ECO:0000313" key="4">
    <source>
        <dbReference type="EMBL" id="PIS39247.1"/>
    </source>
</evidence>
<feature type="region of interest" description="Disordered" evidence="1">
    <location>
        <begin position="169"/>
        <end position="223"/>
    </location>
</feature>
<feature type="compositionally biased region" description="Polar residues" evidence="1">
    <location>
        <begin position="171"/>
        <end position="198"/>
    </location>
</feature>
<proteinExistence type="predicted"/>
<organism evidence="4 5">
    <name type="scientific">Candidatus Nealsonbacteria bacterium CG08_land_8_20_14_0_20_38_20</name>
    <dbReference type="NCBI Taxonomy" id="1974705"/>
    <lineage>
        <taxon>Bacteria</taxon>
        <taxon>Candidatus Nealsoniibacteriota</taxon>
    </lineage>
</organism>
<feature type="domain" description="LTD" evidence="3">
    <location>
        <begin position="214"/>
        <end position="323"/>
    </location>
</feature>
<keyword evidence="2" id="KW-1133">Transmembrane helix</keyword>
<keyword evidence="2" id="KW-0472">Membrane</keyword>
<evidence type="ECO:0000259" key="3">
    <source>
        <dbReference type="PROSITE" id="PS51841"/>
    </source>
</evidence>
<dbReference type="Proteomes" id="UP000230088">
    <property type="component" value="Unassembled WGS sequence"/>
</dbReference>
<feature type="transmembrane region" description="Helical" evidence="2">
    <location>
        <begin position="391"/>
        <end position="411"/>
    </location>
</feature>
<dbReference type="SUPFAM" id="SSF74853">
    <property type="entry name" value="Lamin A/C globular tail domain"/>
    <property type="match status" value="2"/>
</dbReference>
<dbReference type="InterPro" id="IPR001322">
    <property type="entry name" value="Lamin_tail_dom"/>
</dbReference>
<protein>
    <recommendedName>
        <fullName evidence="3">LTD domain-containing protein</fullName>
    </recommendedName>
</protein>
<dbReference type="InterPro" id="IPR036415">
    <property type="entry name" value="Lamin_tail_dom_sf"/>
</dbReference>
<evidence type="ECO:0000256" key="2">
    <source>
        <dbReference type="SAM" id="Phobius"/>
    </source>
</evidence>